<comment type="caution">
    <text evidence="1">The sequence shown here is derived from an EMBL/GenBank/DDBJ whole genome shotgun (WGS) entry which is preliminary data.</text>
</comment>
<feature type="non-terminal residue" evidence="1">
    <location>
        <position position="67"/>
    </location>
</feature>
<reference evidence="1" key="1">
    <citation type="journal article" date="2014" name="Front. Microbiol.">
        <title>High frequency of phylogenetically diverse reductive dehalogenase-homologous genes in deep subseafloor sedimentary metagenomes.</title>
        <authorList>
            <person name="Kawai M."/>
            <person name="Futagami T."/>
            <person name="Toyoda A."/>
            <person name="Takaki Y."/>
            <person name="Nishi S."/>
            <person name="Hori S."/>
            <person name="Arai W."/>
            <person name="Tsubouchi T."/>
            <person name="Morono Y."/>
            <person name="Uchiyama I."/>
            <person name="Ito T."/>
            <person name="Fujiyama A."/>
            <person name="Inagaki F."/>
            <person name="Takami H."/>
        </authorList>
    </citation>
    <scope>NUCLEOTIDE SEQUENCE</scope>
    <source>
        <strain evidence="1">Expedition CK06-06</strain>
    </source>
</reference>
<dbReference type="EMBL" id="BART01028021">
    <property type="protein sequence ID" value="GAH00162.1"/>
    <property type="molecule type" value="Genomic_DNA"/>
</dbReference>
<accession>X1BYT5</accession>
<gene>
    <name evidence="1" type="ORF">S01H4_49526</name>
</gene>
<dbReference type="Gene3D" id="3.40.50.720">
    <property type="entry name" value="NAD(P)-binding Rossmann-like Domain"/>
    <property type="match status" value="1"/>
</dbReference>
<evidence type="ECO:0000313" key="1">
    <source>
        <dbReference type="EMBL" id="GAH00162.1"/>
    </source>
</evidence>
<sequence length="67" mass="7497">MIILISLSRLSFRLFDEGIKKGNHKGKRTLIYGAGLGGQMAVREIETNRELGLALVGFVDDNTRIHR</sequence>
<dbReference type="AlphaFoldDB" id="X1BYT5"/>
<proteinExistence type="predicted"/>
<organism evidence="1">
    <name type="scientific">marine sediment metagenome</name>
    <dbReference type="NCBI Taxonomy" id="412755"/>
    <lineage>
        <taxon>unclassified sequences</taxon>
        <taxon>metagenomes</taxon>
        <taxon>ecological metagenomes</taxon>
    </lineage>
</organism>
<name>X1BYT5_9ZZZZ</name>
<protein>
    <submittedName>
        <fullName evidence="1">Uncharacterized protein</fullName>
    </submittedName>
</protein>